<reference evidence="3" key="1">
    <citation type="submission" date="2017-11" db="EMBL/GenBank/DDBJ databases">
        <title>The draft genome sequence of Chromatocurvus sp. F02.</title>
        <authorList>
            <person name="Du Z.-J."/>
            <person name="Chang Y.-Q."/>
        </authorList>
    </citation>
    <scope>NUCLEOTIDE SEQUENCE [LARGE SCALE GENOMIC DNA]</scope>
    <source>
        <strain evidence="3">F02</strain>
    </source>
</reference>
<proteinExistence type="predicted"/>
<name>A0A2N5Y5C1_9GAMM</name>
<keyword evidence="1" id="KW-0472">Membrane</keyword>
<dbReference type="RefSeq" id="WP_101520277.1">
    <property type="nucleotide sequence ID" value="NZ_PKLZ01000002.1"/>
</dbReference>
<dbReference type="AlphaFoldDB" id="A0A2N5Y5C1"/>
<dbReference type="Proteomes" id="UP000234845">
    <property type="component" value="Unassembled WGS sequence"/>
</dbReference>
<protein>
    <submittedName>
        <fullName evidence="2">Uncharacterized protein</fullName>
    </submittedName>
</protein>
<keyword evidence="1" id="KW-1133">Transmembrane helix</keyword>
<organism evidence="2 3">
    <name type="scientific">Kineobactrum sediminis</name>
    <dbReference type="NCBI Taxonomy" id="1905677"/>
    <lineage>
        <taxon>Bacteria</taxon>
        <taxon>Pseudomonadati</taxon>
        <taxon>Pseudomonadota</taxon>
        <taxon>Gammaproteobacteria</taxon>
        <taxon>Cellvibrionales</taxon>
        <taxon>Halieaceae</taxon>
        <taxon>Kineobactrum</taxon>
    </lineage>
</organism>
<evidence type="ECO:0000313" key="3">
    <source>
        <dbReference type="Proteomes" id="UP000234845"/>
    </source>
</evidence>
<evidence type="ECO:0000256" key="1">
    <source>
        <dbReference type="SAM" id="Phobius"/>
    </source>
</evidence>
<accession>A0A2N5Y5C1</accession>
<feature type="transmembrane region" description="Helical" evidence="1">
    <location>
        <begin position="88"/>
        <end position="108"/>
    </location>
</feature>
<dbReference type="EMBL" id="PKLZ01000002">
    <property type="protein sequence ID" value="PLW83596.1"/>
    <property type="molecule type" value="Genomic_DNA"/>
</dbReference>
<gene>
    <name evidence="2" type="ORF">CWI75_04395</name>
</gene>
<keyword evidence="1" id="KW-0812">Transmembrane</keyword>
<feature type="transmembrane region" description="Helical" evidence="1">
    <location>
        <begin position="7"/>
        <end position="31"/>
    </location>
</feature>
<evidence type="ECO:0000313" key="2">
    <source>
        <dbReference type="EMBL" id="PLW83596.1"/>
    </source>
</evidence>
<comment type="caution">
    <text evidence="2">The sequence shown here is derived from an EMBL/GenBank/DDBJ whole genome shotgun (WGS) entry which is preliminary data.</text>
</comment>
<keyword evidence="3" id="KW-1185">Reference proteome</keyword>
<feature type="transmembrane region" description="Helical" evidence="1">
    <location>
        <begin position="120"/>
        <end position="140"/>
    </location>
</feature>
<feature type="transmembrane region" description="Helical" evidence="1">
    <location>
        <begin position="51"/>
        <end position="76"/>
    </location>
</feature>
<sequence>MIRVLSGFFPAVIAAYVIGSLLATQLVLANLASMGVDISLTTRLHASLHDLLGMATSYLLLILVAFIIALPVAAGLARWPVVPGSRTFWFTLAGFVALVALHLIMRQVLGVWPIAAAREWPGLLMQGCAGAVGGFLYSYISRPGRLKLESPGP</sequence>
<dbReference type="OrthoDB" id="5734577at2"/>